<sequence>MQYRKDGDGEDFLEILRGVWGGLIDGGDDEMVFVRSFLRSKGERGDEVLHMKKVLIFQVYIYFQIWWTEGETSYLPRIIIVVKHLVGGIEFIMFKKKFIDLFQLRTSLLSEGSGFHVESRE</sequence>
<comment type="caution">
    <text evidence="1">The sequence shown here is derived from an EMBL/GenBank/DDBJ whole genome shotgun (WGS) entry which is preliminary data.</text>
</comment>
<reference evidence="1" key="1">
    <citation type="journal article" date="2022" name="Int. J. Mol. Sci.">
        <title>Draft Genome of Tanacetum Coccineum: Genomic Comparison of Closely Related Tanacetum-Family Plants.</title>
        <authorList>
            <person name="Yamashiro T."/>
            <person name="Shiraishi A."/>
            <person name="Nakayama K."/>
            <person name="Satake H."/>
        </authorList>
    </citation>
    <scope>NUCLEOTIDE SEQUENCE</scope>
</reference>
<gene>
    <name evidence="1" type="ORF">Tco_1089872</name>
</gene>
<evidence type="ECO:0000313" key="1">
    <source>
        <dbReference type="EMBL" id="GJT94354.1"/>
    </source>
</evidence>
<protein>
    <submittedName>
        <fullName evidence="1">Uncharacterized protein</fullName>
    </submittedName>
</protein>
<name>A0ABQ5I3G2_9ASTR</name>
<keyword evidence="2" id="KW-1185">Reference proteome</keyword>
<proteinExistence type="predicted"/>
<dbReference type="Proteomes" id="UP001151760">
    <property type="component" value="Unassembled WGS sequence"/>
</dbReference>
<evidence type="ECO:0000313" key="2">
    <source>
        <dbReference type="Proteomes" id="UP001151760"/>
    </source>
</evidence>
<dbReference type="EMBL" id="BQNB010020288">
    <property type="protein sequence ID" value="GJT94354.1"/>
    <property type="molecule type" value="Genomic_DNA"/>
</dbReference>
<accession>A0ABQ5I3G2</accession>
<reference evidence="1" key="2">
    <citation type="submission" date="2022-01" db="EMBL/GenBank/DDBJ databases">
        <authorList>
            <person name="Yamashiro T."/>
            <person name="Shiraishi A."/>
            <person name="Satake H."/>
            <person name="Nakayama K."/>
        </authorList>
    </citation>
    <scope>NUCLEOTIDE SEQUENCE</scope>
</reference>
<organism evidence="1 2">
    <name type="scientific">Tanacetum coccineum</name>
    <dbReference type="NCBI Taxonomy" id="301880"/>
    <lineage>
        <taxon>Eukaryota</taxon>
        <taxon>Viridiplantae</taxon>
        <taxon>Streptophyta</taxon>
        <taxon>Embryophyta</taxon>
        <taxon>Tracheophyta</taxon>
        <taxon>Spermatophyta</taxon>
        <taxon>Magnoliopsida</taxon>
        <taxon>eudicotyledons</taxon>
        <taxon>Gunneridae</taxon>
        <taxon>Pentapetalae</taxon>
        <taxon>asterids</taxon>
        <taxon>campanulids</taxon>
        <taxon>Asterales</taxon>
        <taxon>Asteraceae</taxon>
        <taxon>Asteroideae</taxon>
        <taxon>Anthemideae</taxon>
        <taxon>Anthemidinae</taxon>
        <taxon>Tanacetum</taxon>
    </lineage>
</organism>